<evidence type="ECO:0000256" key="1">
    <source>
        <dbReference type="SAM" id="Phobius"/>
    </source>
</evidence>
<proteinExistence type="predicted"/>
<organism evidence="2 3">
    <name type="scientific">Serratia liquefaciens</name>
    <dbReference type="NCBI Taxonomy" id="614"/>
    <lineage>
        <taxon>Bacteria</taxon>
        <taxon>Pseudomonadati</taxon>
        <taxon>Pseudomonadota</taxon>
        <taxon>Gammaproteobacteria</taxon>
        <taxon>Enterobacterales</taxon>
        <taxon>Yersiniaceae</taxon>
        <taxon>Serratia</taxon>
    </lineage>
</organism>
<keyword evidence="1" id="KW-0812">Transmembrane</keyword>
<keyword evidence="1" id="KW-0472">Membrane</keyword>
<keyword evidence="1" id="KW-1133">Transmembrane helix</keyword>
<reference evidence="2 3" key="1">
    <citation type="submission" date="2018-11" db="EMBL/GenBank/DDBJ databases">
        <title>The first complete genome of Serratia liquefaciens isolated from metalophyte plant revel distinctness adaptive mechanisms in an extreme habitat.</title>
        <authorList>
            <person name="Caneschi W.L."/>
            <person name="Sanchez A.B."/>
            <person name="Felestrino E.B."/>
            <person name="Assis R.A.B."/>
            <person name="Lemes C.G.C."/>
            <person name="Cordeiro I.F."/>
            <person name="Fonseca N.P."/>
            <person name="Villa M."/>
            <person name="Vieira I.T."/>
            <person name="Moraes L.A."/>
            <person name="Kamino L.H.Y."/>
            <person name="do Carmo F."/>
            <person name="Garcia C.M."/>
            <person name="Almeida N.F."/>
            <person name="Silva R.S."/>
            <person name="Ferro J.A."/>
            <person name="Ferro M.I.T."/>
            <person name="Varani A.M."/>
            <person name="Ferreira R.M."/>
            <person name="dos Santos V.L."/>
            <person name="Silva U.C."/>
            <person name="Setubal J.C."/>
            <person name="Moreira L.M."/>
        </authorList>
    </citation>
    <scope>NUCLEOTIDE SEQUENCE [LARGE SCALE GENOMIC DNA]</scope>
    <source>
        <strain evidence="2 3">FG3</strain>
    </source>
</reference>
<gene>
    <name evidence="2" type="ORF">EGO53_11595</name>
</gene>
<evidence type="ECO:0000313" key="3">
    <source>
        <dbReference type="Proteomes" id="UP000317572"/>
    </source>
</evidence>
<dbReference type="Proteomes" id="UP000317572">
    <property type="component" value="Chromosome"/>
</dbReference>
<dbReference type="EMBL" id="CP033893">
    <property type="protein sequence ID" value="QDL32397.1"/>
    <property type="molecule type" value="Genomic_DNA"/>
</dbReference>
<accession>A0A515CW66</accession>
<name>A0A515CW66_SERLI</name>
<sequence length="68" mass="7483">MPALAGFLIEKSFCAIKENRTNRVRIYTKFCIGERTMNNDLAAAIAIGSVLLFNFLIGPPITICPLLP</sequence>
<feature type="transmembrane region" description="Helical" evidence="1">
    <location>
        <begin position="43"/>
        <end position="67"/>
    </location>
</feature>
<protein>
    <submittedName>
        <fullName evidence="2">Uncharacterized protein</fullName>
    </submittedName>
</protein>
<evidence type="ECO:0000313" key="2">
    <source>
        <dbReference type="EMBL" id="QDL32397.1"/>
    </source>
</evidence>
<dbReference type="AlphaFoldDB" id="A0A515CW66"/>